<keyword evidence="2" id="KW-0808">Transferase</keyword>
<evidence type="ECO:0000313" key="3">
    <source>
        <dbReference type="Proteomes" id="UP000315648"/>
    </source>
</evidence>
<evidence type="ECO:0000259" key="1">
    <source>
        <dbReference type="Pfam" id="PF08241"/>
    </source>
</evidence>
<reference evidence="2 3" key="1">
    <citation type="submission" date="2019-07" db="EMBL/GenBank/DDBJ databases">
        <title>Description of 53C-WASEF.</title>
        <authorList>
            <person name="Pitt A."/>
            <person name="Hahn M.W."/>
        </authorList>
    </citation>
    <scope>NUCLEOTIDE SEQUENCE [LARGE SCALE GENOMIC DNA]</scope>
    <source>
        <strain evidence="2 3">53C-WASEF</strain>
    </source>
</reference>
<dbReference type="InterPro" id="IPR029063">
    <property type="entry name" value="SAM-dependent_MTases_sf"/>
</dbReference>
<gene>
    <name evidence="2" type="ORF">FPL22_06520</name>
</gene>
<dbReference type="RefSeq" id="WP_144229294.1">
    <property type="nucleotide sequence ID" value="NZ_CBCRVV010000045.1"/>
</dbReference>
<accession>A0A556QQP1</accession>
<comment type="caution">
    <text evidence="2">The sequence shown here is derived from an EMBL/GenBank/DDBJ whole genome shotgun (WGS) entry which is preliminary data.</text>
</comment>
<proteinExistence type="predicted"/>
<dbReference type="Gene3D" id="3.40.50.150">
    <property type="entry name" value="Vaccinia Virus protein VP39"/>
    <property type="match status" value="1"/>
</dbReference>
<feature type="domain" description="Methyltransferase type 11" evidence="1">
    <location>
        <begin position="66"/>
        <end position="111"/>
    </location>
</feature>
<dbReference type="OrthoDB" id="118176at2"/>
<evidence type="ECO:0000313" key="2">
    <source>
        <dbReference type="EMBL" id="TSJ78952.1"/>
    </source>
</evidence>
<dbReference type="Pfam" id="PF08241">
    <property type="entry name" value="Methyltransf_11"/>
    <property type="match status" value="1"/>
</dbReference>
<keyword evidence="2" id="KW-0489">Methyltransferase</keyword>
<sequence length="249" mass="27629">MRFEFSRSVVQRLMEAGALSPQGSMLAVCAGEAERDLFASLGLKNVTITSLDPVVTSGVMAPFTGSLADVRKLPFGDGAFEWVFVSDGLHHCDSPHAALLEMYRVATRGVIVFESRDNLLMRWGVKLGWVEDYELSAVIGNGGVCAGVNYTCVPNFVYRWTERDFEKAISCADPTGKPSFKYFYGFNAPVRNYSGLKTVVYKIAVLSGLVFSSIFKKQSNSFCMVAFKPTKLFPWLQREGEEIRFKSSC</sequence>
<dbReference type="Proteomes" id="UP000315648">
    <property type="component" value="Unassembled WGS sequence"/>
</dbReference>
<keyword evidence="3" id="KW-1185">Reference proteome</keyword>
<organism evidence="2 3">
    <name type="scientific">Rariglobus hedericola</name>
    <dbReference type="NCBI Taxonomy" id="2597822"/>
    <lineage>
        <taxon>Bacteria</taxon>
        <taxon>Pseudomonadati</taxon>
        <taxon>Verrucomicrobiota</taxon>
        <taxon>Opitutia</taxon>
        <taxon>Opitutales</taxon>
        <taxon>Opitutaceae</taxon>
        <taxon>Rariglobus</taxon>
    </lineage>
</organism>
<dbReference type="EMBL" id="VMBG01000001">
    <property type="protein sequence ID" value="TSJ78952.1"/>
    <property type="molecule type" value="Genomic_DNA"/>
</dbReference>
<dbReference type="GO" id="GO:0032259">
    <property type="term" value="P:methylation"/>
    <property type="evidence" value="ECO:0007669"/>
    <property type="project" value="UniProtKB-KW"/>
</dbReference>
<dbReference type="AlphaFoldDB" id="A0A556QQP1"/>
<protein>
    <submittedName>
        <fullName evidence="2">Class I SAM-dependent methyltransferase</fullName>
    </submittedName>
</protein>
<dbReference type="GO" id="GO:0008757">
    <property type="term" value="F:S-adenosylmethionine-dependent methyltransferase activity"/>
    <property type="evidence" value="ECO:0007669"/>
    <property type="project" value="InterPro"/>
</dbReference>
<dbReference type="InterPro" id="IPR013216">
    <property type="entry name" value="Methyltransf_11"/>
</dbReference>
<name>A0A556QQP1_9BACT</name>
<dbReference type="SUPFAM" id="SSF53335">
    <property type="entry name" value="S-adenosyl-L-methionine-dependent methyltransferases"/>
    <property type="match status" value="2"/>
</dbReference>